<dbReference type="EMBL" id="JANEYG010000069">
    <property type="protein sequence ID" value="KAJ8914552.1"/>
    <property type="molecule type" value="Genomic_DNA"/>
</dbReference>
<reference evidence="1 2" key="1">
    <citation type="journal article" date="2023" name="Insect Mol. Biol.">
        <title>Genome sequencing provides insights into the evolution of gene families encoding plant cell wall-degrading enzymes in longhorned beetles.</title>
        <authorList>
            <person name="Shin N.R."/>
            <person name="Okamura Y."/>
            <person name="Kirsch R."/>
            <person name="Pauchet Y."/>
        </authorList>
    </citation>
    <scope>NUCLEOTIDE SEQUENCE [LARGE SCALE GENOMIC DNA]</scope>
    <source>
        <strain evidence="1">EAD_L_NR</strain>
    </source>
</reference>
<organism evidence="1 2">
    <name type="scientific">Exocentrus adspersus</name>
    <dbReference type="NCBI Taxonomy" id="1586481"/>
    <lineage>
        <taxon>Eukaryota</taxon>
        <taxon>Metazoa</taxon>
        <taxon>Ecdysozoa</taxon>
        <taxon>Arthropoda</taxon>
        <taxon>Hexapoda</taxon>
        <taxon>Insecta</taxon>
        <taxon>Pterygota</taxon>
        <taxon>Neoptera</taxon>
        <taxon>Endopterygota</taxon>
        <taxon>Coleoptera</taxon>
        <taxon>Polyphaga</taxon>
        <taxon>Cucujiformia</taxon>
        <taxon>Chrysomeloidea</taxon>
        <taxon>Cerambycidae</taxon>
        <taxon>Lamiinae</taxon>
        <taxon>Acanthocinini</taxon>
        <taxon>Exocentrus</taxon>
    </lineage>
</organism>
<comment type="caution">
    <text evidence="1">The sequence shown here is derived from an EMBL/GenBank/DDBJ whole genome shotgun (WGS) entry which is preliminary data.</text>
</comment>
<proteinExistence type="predicted"/>
<evidence type="ECO:0008006" key="3">
    <source>
        <dbReference type="Google" id="ProtNLM"/>
    </source>
</evidence>
<name>A0AAV8VJM8_9CUCU</name>
<evidence type="ECO:0000313" key="1">
    <source>
        <dbReference type="EMBL" id="KAJ8914552.1"/>
    </source>
</evidence>
<evidence type="ECO:0000313" key="2">
    <source>
        <dbReference type="Proteomes" id="UP001159042"/>
    </source>
</evidence>
<accession>A0AAV8VJM8</accession>
<sequence length="133" mass="15152">MKVSYASQIFSHYVASVMQLLSSVKEHTGFTSYIQCFSYSGLDKSATETAEILSFFDKLFDSVNGYALLYSHGKELKCAVSDSSGHIEYWRNTRKALKNMYFIKPVTNEKIIPPSIKNWIRTLAGKEEFKKNA</sequence>
<protein>
    <recommendedName>
        <fullName evidence="3">LAGLIDADG homing endonuclease</fullName>
    </recommendedName>
</protein>
<keyword evidence="2" id="KW-1185">Reference proteome</keyword>
<dbReference type="Proteomes" id="UP001159042">
    <property type="component" value="Unassembled WGS sequence"/>
</dbReference>
<dbReference type="AlphaFoldDB" id="A0AAV8VJM8"/>
<gene>
    <name evidence="1" type="ORF">NQ315_010016</name>
</gene>